<protein>
    <submittedName>
        <fullName evidence="2">EIIBCA-Man</fullName>
    </submittedName>
</protein>
<dbReference type="InterPro" id="IPR016152">
    <property type="entry name" value="PTrfase/Anion_transptr"/>
</dbReference>
<dbReference type="Pfam" id="PF00359">
    <property type="entry name" value="PTS_EIIA_2"/>
    <property type="match status" value="1"/>
</dbReference>
<dbReference type="InterPro" id="IPR051541">
    <property type="entry name" value="PTS_SugarTrans_NitroReg"/>
</dbReference>
<dbReference type="KEGG" id="vbl:L21SP4_01384"/>
<dbReference type="PROSITE" id="PS51094">
    <property type="entry name" value="PTS_EIIA_TYPE_2"/>
    <property type="match status" value="1"/>
</dbReference>
<proteinExistence type="predicted"/>
<reference evidence="3" key="1">
    <citation type="submission" date="2015-02" db="EMBL/GenBank/DDBJ databases">
        <title>Description and complete genome sequence of the first cultured representative of the subdivision 5 of the Verrucomicrobia phylum.</title>
        <authorList>
            <person name="Spring S."/>
            <person name="Bunk B."/>
            <person name="Sproer C."/>
            <person name="Klenk H.-P."/>
        </authorList>
    </citation>
    <scope>NUCLEOTIDE SEQUENCE [LARGE SCALE GENOMIC DNA]</scope>
    <source>
        <strain evidence="3">L21-Fru-AB</strain>
    </source>
</reference>
<evidence type="ECO:0000313" key="2">
    <source>
        <dbReference type="EMBL" id="AKJ64632.1"/>
    </source>
</evidence>
<dbReference type="PANTHER" id="PTHR47738">
    <property type="entry name" value="PTS SYSTEM FRUCTOSE-LIKE EIIA COMPONENT-RELATED"/>
    <property type="match status" value="1"/>
</dbReference>
<keyword evidence="3" id="KW-1185">Reference proteome</keyword>
<dbReference type="EMBL" id="CP010904">
    <property type="protein sequence ID" value="AKJ64632.1"/>
    <property type="molecule type" value="Genomic_DNA"/>
</dbReference>
<organism evidence="2 3">
    <name type="scientific">Kiritimatiella glycovorans</name>
    <dbReference type="NCBI Taxonomy" id="1307763"/>
    <lineage>
        <taxon>Bacteria</taxon>
        <taxon>Pseudomonadati</taxon>
        <taxon>Kiritimatiellota</taxon>
        <taxon>Kiritimatiellia</taxon>
        <taxon>Kiritimatiellales</taxon>
        <taxon>Kiritimatiellaceae</taxon>
        <taxon>Kiritimatiella</taxon>
    </lineage>
</organism>
<dbReference type="RefSeq" id="WP_052881942.1">
    <property type="nucleotide sequence ID" value="NZ_CP010904.1"/>
</dbReference>
<dbReference type="Pfam" id="PF02591">
    <property type="entry name" value="Zn_ribbon_9"/>
    <property type="match status" value="1"/>
</dbReference>
<feature type="domain" description="PTS EIIA type-2" evidence="1">
    <location>
        <begin position="139"/>
        <end position="284"/>
    </location>
</feature>
<gene>
    <name evidence="2" type="primary">manP</name>
    <name evidence="2" type="ORF">L21SP4_01384</name>
</gene>
<reference evidence="2 3" key="2">
    <citation type="journal article" date="2016" name="ISME J.">
        <title>Characterization of the first cultured representative of Verrucomicrobia subdivision 5 indicates the proposal of a novel phylum.</title>
        <authorList>
            <person name="Spring S."/>
            <person name="Bunk B."/>
            <person name="Sproer C."/>
            <person name="Schumann P."/>
            <person name="Rohde M."/>
            <person name="Tindall B.J."/>
            <person name="Klenk H.P."/>
        </authorList>
    </citation>
    <scope>NUCLEOTIDE SEQUENCE [LARGE SCALE GENOMIC DNA]</scope>
    <source>
        <strain evidence="2 3">L21-Fru-AB</strain>
    </source>
</reference>
<accession>A0A0G3EGT4</accession>
<evidence type="ECO:0000259" key="1">
    <source>
        <dbReference type="PROSITE" id="PS51094"/>
    </source>
</evidence>
<dbReference type="Proteomes" id="UP000035268">
    <property type="component" value="Chromosome"/>
</dbReference>
<dbReference type="InterPro" id="IPR002178">
    <property type="entry name" value="PTS_EIIA_type-2_dom"/>
</dbReference>
<dbReference type="SUPFAM" id="SSF55804">
    <property type="entry name" value="Phoshotransferase/anion transport protein"/>
    <property type="match status" value="1"/>
</dbReference>
<name>A0A0G3EGT4_9BACT</name>
<dbReference type="OrthoDB" id="289331at2"/>
<evidence type="ECO:0000313" key="3">
    <source>
        <dbReference type="Proteomes" id="UP000035268"/>
    </source>
</evidence>
<dbReference type="Gene3D" id="3.40.930.10">
    <property type="entry name" value="Mannitol-specific EII, Chain A"/>
    <property type="match status" value="1"/>
</dbReference>
<dbReference type="STRING" id="1307763.L21SP4_01384"/>
<sequence>MVPPSSHQPDPHVQGTLNTLIQLQDLVLARDERKAAGPGKRLAELNRSIEAMLDELAADRRTHIRQLLRRSPLAVVPIHHRTCTGCGMALPVSLVNNVHAARAIYRCPSCTRILYYRESEIRRRPERRRRRANDRKGLERFSCEALMIPRLGGGTPEEVLGQMCRCMEEQGFIENSDALLEQAMQREAISTTAMEHGIAFPHVRGVEGGGLTLAAGVHRKGIHFDPDSRRLSRIFLFMTIPTAASAFYLRLVSGLSESLSRKEVREEVLGAETPQELWKRLQKATRKTVR</sequence>
<dbReference type="InterPro" id="IPR003743">
    <property type="entry name" value="Zf-RING_7"/>
</dbReference>
<dbReference type="AlphaFoldDB" id="A0A0G3EGT4"/>
<dbReference type="Gene3D" id="1.10.287.1490">
    <property type="match status" value="1"/>
</dbReference>